<dbReference type="AlphaFoldDB" id="A0A085NJM2"/>
<reference evidence="2" key="1">
    <citation type="journal article" date="2014" name="Nat. Genet.">
        <title>Genome and transcriptome of the porcine whipworm Trichuris suis.</title>
        <authorList>
            <person name="Jex A.R."/>
            <person name="Nejsum P."/>
            <person name="Schwarz E.M."/>
            <person name="Hu L."/>
            <person name="Young N.D."/>
            <person name="Hall R.S."/>
            <person name="Korhonen P.K."/>
            <person name="Liao S."/>
            <person name="Thamsborg S."/>
            <person name="Xia J."/>
            <person name="Xu P."/>
            <person name="Wang S."/>
            <person name="Scheerlinck J.P."/>
            <person name="Hofmann A."/>
            <person name="Sternberg P.W."/>
            <person name="Wang J."/>
            <person name="Gasser R.B."/>
        </authorList>
    </citation>
    <scope>NUCLEOTIDE SEQUENCE [LARGE SCALE GENOMIC DNA]</scope>
    <source>
        <strain evidence="2">DCEP-RM93F</strain>
    </source>
</reference>
<name>A0A085NJM2_9BILA</name>
<feature type="region of interest" description="Disordered" evidence="1">
    <location>
        <begin position="1"/>
        <end position="20"/>
    </location>
</feature>
<evidence type="ECO:0000313" key="2">
    <source>
        <dbReference type="EMBL" id="KFD69668.1"/>
    </source>
</evidence>
<dbReference type="Proteomes" id="UP000030758">
    <property type="component" value="Unassembled WGS sequence"/>
</dbReference>
<organism evidence="2">
    <name type="scientific">Trichuris suis</name>
    <name type="common">pig whipworm</name>
    <dbReference type="NCBI Taxonomy" id="68888"/>
    <lineage>
        <taxon>Eukaryota</taxon>
        <taxon>Metazoa</taxon>
        <taxon>Ecdysozoa</taxon>
        <taxon>Nematoda</taxon>
        <taxon>Enoplea</taxon>
        <taxon>Dorylaimia</taxon>
        <taxon>Trichinellida</taxon>
        <taxon>Trichuridae</taxon>
        <taxon>Trichuris</taxon>
    </lineage>
</organism>
<feature type="non-terminal residue" evidence="2">
    <location>
        <position position="1"/>
    </location>
</feature>
<sequence>CKSDYERSSPSQTRRRTGPLMPDGAVFLVESWLRRTKNVDNVVANTCALVSLFRLVGNIYQCMLCERVFSNESMKPSRMKLHFMRRHPDKS</sequence>
<feature type="non-terminal residue" evidence="2">
    <location>
        <position position="91"/>
    </location>
</feature>
<accession>A0A085NJM2</accession>
<protein>
    <submittedName>
        <fullName evidence="2">Uncharacterized protein</fullName>
    </submittedName>
</protein>
<evidence type="ECO:0000256" key="1">
    <source>
        <dbReference type="SAM" id="MobiDB-lite"/>
    </source>
</evidence>
<gene>
    <name evidence="2" type="ORF">M514_18053</name>
</gene>
<dbReference type="EMBL" id="KL367493">
    <property type="protein sequence ID" value="KFD69668.1"/>
    <property type="molecule type" value="Genomic_DNA"/>
</dbReference>
<proteinExistence type="predicted"/>